<organism evidence="2 3">
    <name type="scientific">Porticoccus litoralis</name>
    <dbReference type="NCBI Taxonomy" id="434086"/>
    <lineage>
        <taxon>Bacteria</taxon>
        <taxon>Pseudomonadati</taxon>
        <taxon>Pseudomonadota</taxon>
        <taxon>Gammaproteobacteria</taxon>
        <taxon>Cellvibrionales</taxon>
        <taxon>Porticoccaceae</taxon>
        <taxon>Porticoccus</taxon>
    </lineage>
</organism>
<protein>
    <submittedName>
        <fullName evidence="2">PepSY-associated TM helix domain-containing protein</fullName>
    </submittedName>
</protein>
<keyword evidence="1" id="KW-0472">Membrane</keyword>
<evidence type="ECO:0000313" key="2">
    <source>
        <dbReference type="EMBL" id="MDP1519579.1"/>
    </source>
</evidence>
<keyword evidence="1" id="KW-0812">Transmembrane</keyword>
<dbReference type="AlphaFoldDB" id="A0AAW8B1C4"/>
<dbReference type="Pfam" id="PF03929">
    <property type="entry name" value="PepSY_TM"/>
    <property type="match status" value="1"/>
</dbReference>
<proteinExistence type="predicted"/>
<accession>A0AAW8B1C4</accession>
<evidence type="ECO:0000256" key="1">
    <source>
        <dbReference type="SAM" id="Phobius"/>
    </source>
</evidence>
<feature type="transmembrane region" description="Helical" evidence="1">
    <location>
        <begin position="212"/>
        <end position="239"/>
    </location>
</feature>
<dbReference type="EMBL" id="JAUUUU010000001">
    <property type="protein sequence ID" value="MDP1519579.1"/>
    <property type="molecule type" value="Genomic_DNA"/>
</dbReference>
<keyword evidence="3" id="KW-1185">Reference proteome</keyword>
<comment type="caution">
    <text evidence="2">The sequence shown here is derived from an EMBL/GenBank/DDBJ whole genome shotgun (WGS) entry which is preliminary data.</text>
</comment>
<keyword evidence="1" id="KW-1133">Transmembrane helix</keyword>
<dbReference type="Proteomes" id="UP001178354">
    <property type="component" value="Unassembled WGS sequence"/>
</dbReference>
<name>A0AAW8B1C4_9GAMM</name>
<evidence type="ECO:0000313" key="3">
    <source>
        <dbReference type="Proteomes" id="UP001178354"/>
    </source>
</evidence>
<gene>
    <name evidence="2" type="ORF">Q8A57_01175</name>
</gene>
<dbReference type="RefSeq" id="WP_305169092.1">
    <property type="nucleotide sequence ID" value="NZ_JAUUUU010000001.1"/>
</dbReference>
<feature type="transmembrane region" description="Helical" evidence="1">
    <location>
        <begin position="20"/>
        <end position="37"/>
    </location>
</feature>
<reference evidence="2" key="1">
    <citation type="journal article" date="2010" name="Int. J. Syst. Evol. Microbiol.">
        <title>Porticoccus litoralis gen. nov., sp. nov., a gammaproteobacterium isolated from the Yellow Sea.</title>
        <authorList>
            <person name="Oh H.M."/>
            <person name="Kim H."/>
            <person name="Kim K.M."/>
            <person name="Min G.S."/>
            <person name="Cho J.C."/>
        </authorList>
    </citation>
    <scope>NUCLEOTIDE SEQUENCE</scope>
    <source>
        <strain evidence="2">DSM 25064</strain>
    </source>
</reference>
<sequence length="250" mass="27285">MPQRLRKIFLFNIKWHRRIGLGITIMLIFLAATGILLNHSPALNLADKHLKGPWLLNWYGLEHPQLEGVRIGDQWLSLSDNSLFLDTAPVATCPAPLHGAAGVPDMLLALCEDALLLLTPSGELIEKVDTFSGLPEGITRLQALNNQILISNAQQTYVIDPESLSISVRANIEDGWSTPTAVPDALFKQIDSSALPGISLESLILDLHSGRFFGAAGVWFVDIIGILLCVLALTGIWAWNSRRRLNGGGK</sequence>
<dbReference type="InterPro" id="IPR005625">
    <property type="entry name" value="PepSY-ass_TM"/>
</dbReference>
<reference evidence="2" key="2">
    <citation type="submission" date="2023-08" db="EMBL/GenBank/DDBJ databases">
        <authorList>
            <person name="Luo J."/>
        </authorList>
    </citation>
    <scope>NUCLEOTIDE SEQUENCE</scope>
    <source>
        <strain evidence="2">DSM 25064</strain>
    </source>
</reference>